<dbReference type="Proteomes" id="UP000548476">
    <property type="component" value="Unassembled WGS sequence"/>
</dbReference>
<accession>A0A841FUF1</accession>
<reference evidence="1 2" key="1">
    <citation type="submission" date="2020-08" db="EMBL/GenBank/DDBJ databases">
        <title>Genomic Encyclopedia of Type Strains, Phase IV (KMG-IV): sequencing the most valuable type-strain genomes for metagenomic binning, comparative biology and taxonomic classification.</title>
        <authorList>
            <person name="Goeker M."/>
        </authorList>
    </citation>
    <scope>NUCLEOTIDE SEQUENCE [LARGE SCALE GENOMIC DNA]</scope>
    <source>
        <strain evidence="1 2">YIM 65646</strain>
    </source>
</reference>
<comment type="caution">
    <text evidence="1">The sequence shown here is derived from an EMBL/GenBank/DDBJ whole genome shotgun (WGS) entry which is preliminary data.</text>
</comment>
<evidence type="ECO:0000313" key="2">
    <source>
        <dbReference type="Proteomes" id="UP000548476"/>
    </source>
</evidence>
<gene>
    <name evidence="1" type="ORF">HNR73_007884</name>
</gene>
<dbReference type="EMBL" id="JACHGT010000028">
    <property type="protein sequence ID" value="MBB6039985.1"/>
    <property type="molecule type" value="Genomic_DNA"/>
</dbReference>
<name>A0A841FUF1_9ACTN</name>
<evidence type="ECO:0000313" key="1">
    <source>
        <dbReference type="EMBL" id="MBB6039985.1"/>
    </source>
</evidence>
<proteinExistence type="predicted"/>
<protein>
    <submittedName>
        <fullName evidence="1">Uncharacterized protein</fullName>
    </submittedName>
</protein>
<keyword evidence="2" id="KW-1185">Reference proteome</keyword>
<sequence length="33" mass="3335">MPPAELASLIAAGAVTDGYTLATYLRASLNGLL</sequence>
<dbReference type="AlphaFoldDB" id="A0A841FUF1"/>
<organism evidence="1 2">
    <name type="scientific">Phytomonospora endophytica</name>
    <dbReference type="NCBI Taxonomy" id="714109"/>
    <lineage>
        <taxon>Bacteria</taxon>
        <taxon>Bacillati</taxon>
        <taxon>Actinomycetota</taxon>
        <taxon>Actinomycetes</taxon>
        <taxon>Micromonosporales</taxon>
        <taxon>Micromonosporaceae</taxon>
        <taxon>Phytomonospora</taxon>
    </lineage>
</organism>